<evidence type="ECO:0000256" key="1">
    <source>
        <dbReference type="SAM" id="MobiDB-lite"/>
    </source>
</evidence>
<gene>
    <name evidence="2" type="primary">PLEST010184</name>
    <name evidence="2" type="ORF">PLESTB_000009600</name>
</gene>
<evidence type="ECO:0000313" key="3">
    <source>
        <dbReference type="Proteomes" id="UP001165080"/>
    </source>
</evidence>
<proteinExistence type="predicted"/>
<comment type="caution">
    <text evidence="2">The sequence shown here is derived from an EMBL/GenBank/DDBJ whole genome shotgun (WGS) entry which is preliminary data.</text>
</comment>
<dbReference type="EMBL" id="BRXU01000001">
    <property type="protein sequence ID" value="GLC47637.1"/>
    <property type="molecule type" value="Genomic_DNA"/>
</dbReference>
<sequence length="251" mass="26514">MTSSAATSAHVAAVDCVFEGCLMRLSMVGRWGNWLMMRDPRVTGETPFDVHFTDFDIEIYEALRAASQLQAVRVLPNDRPRVVVPQYAGGEAAAREAATVHETVERRAAAATTEATATAVVRAASAAQAATTAAMGNGIPAVNVLGATEGNTQQPGLPSPPPPLLQDNTVWPQLPTQQLHPAALPPPPPPPRLQPRRGTLITSPVDSPRPANIAGQQHHTPRNHRQPSAADDLAAHTQAALDQGSGRTPQC</sequence>
<feature type="compositionally biased region" description="Low complexity" evidence="1">
    <location>
        <begin position="172"/>
        <end position="182"/>
    </location>
</feature>
<evidence type="ECO:0000313" key="2">
    <source>
        <dbReference type="EMBL" id="GLC47637.1"/>
    </source>
</evidence>
<organism evidence="2 3">
    <name type="scientific">Pleodorina starrii</name>
    <dbReference type="NCBI Taxonomy" id="330485"/>
    <lineage>
        <taxon>Eukaryota</taxon>
        <taxon>Viridiplantae</taxon>
        <taxon>Chlorophyta</taxon>
        <taxon>core chlorophytes</taxon>
        <taxon>Chlorophyceae</taxon>
        <taxon>CS clade</taxon>
        <taxon>Chlamydomonadales</taxon>
        <taxon>Volvocaceae</taxon>
        <taxon>Pleodorina</taxon>
    </lineage>
</organism>
<dbReference type="Proteomes" id="UP001165080">
    <property type="component" value="Unassembled WGS sequence"/>
</dbReference>
<reference evidence="2 3" key="1">
    <citation type="journal article" date="2023" name="Commun. Biol.">
        <title>Reorganization of the ancestral sex-determining regions during the evolution of trioecy in Pleodorina starrii.</title>
        <authorList>
            <person name="Takahashi K."/>
            <person name="Suzuki S."/>
            <person name="Kawai-Toyooka H."/>
            <person name="Yamamoto K."/>
            <person name="Hamaji T."/>
            <person name="Ootsuki R."/>
            <person name="Yamaguchi H."/>
            <person name="Kawachi M."/>
            <person name="Higashiyama T."/>
            <person name="Nozaki H."/>
        </authorList>
    </citation>
    <scope>NUCLEOTIDE SEQUENCE [LARGE SCALE GENOMIC DNA]</scope>
    <source>
        <strain evidence="2 3">NIES-4479</strain>
    </source>
</reference>
<protein>
    <submittedName>
        <fullName evidence="2">Uncharacterized protein</fullName>
    </submittedName>
</protein>
<accession>A0A9W6EVZ7</accession>
<feature type="compositionally biased region" description="Low complexity" evidence="1">
    <location>
        <begin position="229"/>
        <end position="243"/>
    </location>
</feature>
<feature type="compositionally biased region" description="Pro residues" evidence="1">
    <location>
        <begin position="183"/>
        <end position="193"/>
    </location>
</feature>
<feature type="region of interest" description="Disordered" evidence="1">
    <location>
        <begin position="148"/>
        <end position="251"/>
    </location>
</feature>
<keyword evidence="3" id="KW-1185">Reference proteome</keyword>
<name>A0A9W6EVZ7_9CHLO</name>
<dbReference type="AlphaFoldDB" id="A0A9W6EVZ7"/>